<protein>
    <submittedName>
        <fullName evidence="3">Uncharacterized protein</fullName>
    </submittedName>
</protein>
<organism evidence="3 4">
    <name type="scientific">Arabis nemorensis</name>
    <dbReference type="NCBI Taxonomy" id="586526"/>
    <lineage>
        <taxon>Eukaryota</taxon>
        <taxon>Viridiplantae</taxon>
        <taxon>Streptophyta</taxon>
        <taxon>Embryophyta</taxon>
        <taxon>Tracheophyta</taxon>
        <taxon>Spermatophyta</taxon>
        <taxon>Magnoliopsida</taxon>
        <taxon>eudicotyledons</taxon>
        <taxon>Gunneridae</taxon>
        <taxon>Pentapetalae</taxon>
        <taxon>rosids</taxon>
        <taxon>malvids</taxon>
        <taxon>Brassicales</taxon>
        <taxon>Brassicaceae</taxon>
        <taxon>Arabideae</taxon>
        <taxon>Arabis</taxon>
    </lineage>
</organism>
<keyword evidence="4" id="KW-1185">Reference proteome</keyword>
<evidence type="ECO:0000313" key="3">
    <source>
        <dbReference type="EMBL" id="VVB02952.1"/>
    </source>
</evidence>
<dbReference type="AlphaFoldDB" id="A0A565BMY5"/>
<feature type="transmembrane region" description="Helical" evidence="2">
    <location>
        <begin position="205"/>
        <end position="224"/>
    </location>
</feature>
<dbReference type="InterPro" id="IPR040339">
    <property type="entry name" value="At1g16860-like"/>
</dbReference>
<dbReference type="Proteomes" id="UP000489600">
    <property type="component" value="Unassembled WGS sequence"/>
</dbReference>
<feature type="region of interest" description="Disordered" evidence="1">
    <location>
        <begin position="67"/>
        <end position="137"/>
    </location>
</feature>
<evidence type="ECO:0000313" key="4">
    <source>
        <dbReference type="Proteomes" id="UP000489600"/>
    </source>
</evidence>
<evidence type="ECO:0000256" key="2">
    <source>
        <dbReference type="SAM" id="Phobius"/>
    </source>
</evidence>
<feature type="compositionally biased region" description="Polar residues" evidence="1">
    <location>
        <begin position="114"/>
        <end position="137"/>
    </location>
</feature>
<dbReference type="OrthoDB" id="1743201at2759"/>
<accession>A0A565BMY5</accession>
<comment type="caution">
    <text evidence="3">The sequence shown here is derived from an EMBL/GenBank/DDBJ whole genome shotgun (WGS) entry which is preliminary data.</text>
</comment>
<keyword evidence="2" id="KW-0472">Membrane</keyword>
<proteinExistence type="predicted"/>
<evidence type="ECO:0000256" key="1">
    <source>
        <dbReference type="SAM" id="MobiDB-lite"/>
    </source>
</evidence>
<name>A0A565BMY5_9BRAS</name>
<feature type="compositionally biased region" description="Polar residues" evidence="1">
    <location>
        <begin position="88"/>
        <end position="107"/>
    </location>
</feature>
<feature type="transmembrane region" description="Helical" evidence="2">
    <location>
        <begin position="180"/>
        <end position="198"/>
    </location>
</feature>
<dbReference type="EMBL" id="CABITT030000004">
    <property type="protein sequence ID" value="VVB02952.1"/>
    <property type="molecule type" value="Genomic_DNA"/>
</dbReference>
<keyword evidence="2" id="KW-0812">Transmembrane</keyword>
<dbReference type="PANTHER" id="PTHR33709">
    <property type="entry name" value="OSJNBA0035M09.9 PROTEIN"/>
    <property type="match status" value="1"/>
</dbReference>
<dbReference type="PANTHER" id="PTHR33709:SF17">
    <property type="entry name" value="UBIQUITIN-SPECIFIC PROTEASE FAMILY C19-RELATED PROTEIN"/>
    <property type="match status" value="1"/>
</dbReference>
<reference evidence="3" key="1">
    <citation type="submission" date="2019-07" db="EMBL/GenBank/DDBJ databases">
        <authorList>
            <person name="Dittberner H."/>
        </authorList>
    </citation>
    <scope>NUCLEOTIDE SEQUENCE [LARGE SCALE GENOMIC DNA]</scope>
</reference>
<keyword evidence="2" id="KW-1133">Transmembrane helix</keyword>
<sequence>MAGRLQSHQLPSGLYVSGKLEQPKERPLTMAARAMPYTRGDIKKSGELGRIFDISVSDPTSFQGPASIFVVGGGGGPPRQQQPLRIPTSASYSNPNSGSVRSGSQSGPIRKSSGPLSQLQPTGLITSGPLNSSGSRRSCQVDHHLLRSSNSRSTKPKYGSAVTVLNLDPVRVRFRVPKPVIWAVLIIAAMGLLVGVFLSVAVKKLLVMVVIAAAIFPAVVVFVWNCVWRRRGLLGFINNYPNAVLRGAIDLNFFVMICFVLA</sequence>
<gene>
    <name evidence="3" type="ORF">ANE_LOCUS13396</name>
</gene>